<protein>
    <submittedName>
        <fullName evidence="4">Fumarylacetoacetate hydrolase family protein</fullName>
    </submittedName>
</protein>
<dbReference type="PANTHER" id="PTHR42796">
    <property type="entry name" value="FUMARYLACETOACETATE HYDROLASE DOMAIN-CONTAINING PROTEIN 2A-RELATED"/>
    <property type="match status" value="1"/>
</dbReference>
<keyword evidence="5" id="KW-1185">Reference proteome</keyword>
<proteinExistence type="inferred from homology"/>
<dbReference type="SUPFAM" id="SSF56529">
    <property type="entry name" value="FAH"/>
    <property type="match status" value="1"/>
</dbReference>
<evidence type="ECO:0000313" key="5">
    <source>
        <dbReference type="Proteomes" id="UP001243717"/>
    </source>
</evidence>
<evidence type="ECO:0000313" key="4">
    <source>
        <dbReference type="EMBL" id="MDQ8196293.1"/>
    </source>
</evidence>
<dbReference type="InterPro" id="IPR051121">
    <property type="entry name" value="FAH"/>
</dbReference>
<dbReference type="InterPro" id="IPR011234">
    <property type="entry name" value="Fumarylacetoacetase-like_C"/>
</dbReference>
<keyword evidence="4" id="KW-0378">Hydrolase</keyword>
<keyword evidence="2" id="KW-0479">Metal-binding</keyword>
<dbReference type="EMBL" id="JARXIC010000060">
    <property type="protein sequence ID" value="MDQ8196293.1"/>
    <property type="molecule type" value="Genomic_DNA"/>
</dbReference>
<evidence type="ECO:0000256" key="2">
    <source>
        <dbReference type="ARBA" id="ARBA00022723"/>
    </source>
</evidence>
<sequence>MPISRIITDEGPRYALFKNGSHTVCNGTPLSGLVETDQVVTNPDLLAPVEPTTVYAIGLNYRAHAIEMDKPIPEHPVVTMKSPTALLAPGGQIVLPRYLPSDSVDYECELAIVIGKTCKNATQANALEHVLGYTAANDVSARDWQKIYSGGQWCKGKTFDTFCPLGPVLVTPDEIGDPDALQIRTELNGEEVQCSNTSDMIFSVADLIVFLSGSTTLAPGTVILTGTPTGVGVARKPQRFLQAGDQVVIEVEGIGRLENTVIEEVT</sequence>
<accession>A0ABU1APY1</accession>
<evidence type="ECO:0000259" key="3">
    <source>
        <dbReference type="Pfam" id="PF01557"/>
    </source>
</evidence>
<reference evidence="4 5" key="1">
    <citation type="submission" date="2023-04" db="EMBL/GenBank/DDBJ databases">
        <title>A novel bacteria isolated from coastal sediment.</title>
        <authorList>
            <person name="Liu X.-J."/>
            <person name="Du Z.-J."/>
        </authorList>
    </citation>
    <scope>NUCLEOTIDE SEQUENCE [LARGE SCALE GENOMIC DNA]</scope>
    <source>
        <strain evidence="4 5">SDUM461004</strain>
    </source>
</reference>
<dbReference type="RefSeq" id="WP_308951435.1">
    <property type="nucleotide sequence ID" value="NZ_JARXIC010000060.1"/>
</dbReference>
<dbReference type="Pfam" id="PF01557">
    <property type="entry name" value="FAA_hydrolase"/>
    <property type="match status" value="1"/>
</dbReference>
<evidence type="ECO:0000256" key="1">
    <source>
        <dbReference type="ARBA" id="ARBA00010211"/>
    </source>
</evidence>
<feature type="domain" description="Fumarylacetoacetase-like C-terminal" evidence="3">
    <location>
        <begin position="53"/>
        <end position="261"/>
    </location>
</feature>
<comment type="similarity">
    <text evidence="1">Belongs to the FAH family.</text>
</comment>
<organism evidence="4 5">
    <name type="scientific">Thalassobacterium sedimentorum</name>
    <dbReference type="NCBI Taxonomy" id="3041258"/>
    <lineage>
        <taxon>Bacteria</taxon>
        <taxon>Pseudomonadati</taxon>
        <taxon>Verrucomicrobiota</taxon>
        <taxon>Opitutia</taxon>
        <taxon>Puniceicoccales</taxon>
        <taxon>Coraliomargaritaceae</taxon>
        <taxon>Thalassobacterium</taxon>
    </lineage>
</organism>
<dbReference type="Gene3D" id="3.90.850.10">
    <property type="entry name" value="Fumarylacetoacetase-like, C-terminal domain"/>
    <property type="match status" value="1"/>
</dbReference>
<dbReference type="Proteomes" id="UP001243717">
    <property type="component" value="Unassembled WGS sequence"/>
</dbReference>
<dbReference type="InterPro" id="IPR036663">
    <property type="entry name" value="Fumarylacetoacetase_C_sf"/>
</dbReference>
<gene>
    <name evidence="4" type="ORF">QEH59_17795</name>
</gene>
<comment type="caution">
    <text evidence="4">The sequence shown here is derived from an EMBL/GenBank/DDBJ whole genome shotgun (WGS) entry which is preliminary data.</text>
</comment>
<dbReference type="PANTHER" id="PTHR42796:SF4">
    <property type="entry name" value="FUMARYLACETOACETATE HYDROLASE DOMAIN-CONTAINING PROTEIN 2A"/>
    <property type="match status" value="1"/>
</dbReference>
<name>A0ABU1APY1_9BACT</name>
<dbReference type="GO" id="GO:0016787">
    <property type="term" value="F:hydrolase activity"/>
    <property type="evidence" value="ECO:0007669"/>
    <property type="project" value="UniProtKB-KW"/>
</dbReference>